<organism evidence="2 3">
    <name type="scientific">Glossina brevipalpis</name>
    <dbReference type="NCBI Taxonomy" id="37001"/>
    <lineage>
        <taxon>Eukaryota</taxon>
        <taxon>Metazoa</taxon>
        <taxon>Ecdysozoa</taxon>
        <taxon>Arthropoda</taxon>
        <taxon>Hexapoda</taxon>
        <taxon>Insecta</taxon>
        <taxon>Pterygota</taxon>
        <taxon>Neoptera</taxon>
        <taxon>Endopterygota</taxon>
        <taxon>Diptera</taxon>
        <taxon>Brachycera</taxon>
        <taxon>Muscomorpha</taxon>
        <taxon>Hippoboscoidea</taxon>
        <taxon>Glossinidae</taxon>
        <taxon>Glossina</taxon>
    </lineage>
</organism>
<proteinExistence type="predicted"/>
<sequence>MGLKKEKRDFKAKGLFKEHMSEKLFNKLLIIIGYRVLLLLFLLLSERLFCYENEICEHKHSRYDNDVDDHMYAQHNTLQFLLTTQEQKILNRKQPTTLQHQRKPEEWLQLTKTEFFTRYYRAIVRDFLPLTTLCFERNEPVSSTELHSLGTGPRRPPKVTLYTRQIVTWQVQAMEIRIRCNNQGRKSHLNENVIKYNTKLLSKSVDSYRVDKCEIIIMHFSARTT</sequence>
<evidence type="ECO:0000256" key="1">
    <source>
        <dbReference type="SAM" id="Phobius"/>
    </source>
</evidence>
<keyword evidence="1" id="KW-0812">Transmembrane</keyword>
<dbReference type="VEuPathDB" id="VectorBase:GBRI044492"/>
<keyword evidence="1" id="KW-0472">Membrane</keyword>
<feature type="transmembrane region" description="Helical" evidence="1">
    <location>
        <begin position="24"/>
        <end position="44"/>
    </location>
</feature>
<protein>
    <submittedName>
        <fullName evidence="2">Uncharacterized protein</fullName>
    </submittedName>
</protein>
<reference evidence="3" key="1">
    <citation type="submission" date="2014-03" db="EMBL/GenBank/DDBJ databases">
        <authorList>
            <person name="Aksoy S."/>
            <person name="Warren W."/>
            <person name="Wilson R.K."/>
        </authorList>
    </citation>
    <scope>NUCLEOTIDE SEQUENCE [LARGE SCALE GENOMIC DNA]</scope>
    <source>
        <strain evidence="3">IAEA</strain>
    </source>
</reference>
<dbReference type="EnsemblMetazoa" id="GBRI044492-RA">
    <property type="protein sequence ID" value="GBRI044492-PA"/>
    <property type="gene ID" value="GBRI044492"/>
</dbReference>
<dbReference type="AlphaFoldDB" id="A0A1A9X511"/>
<accession>A0A1A9X511</accession>
<keyword evidence="1" id="KW-1133">Transmembrane helix</keyword>
<reference evidence="2" key="2">
    <citation type="submission" date="2020-05" db="UniProtKB">
        <authorList>
            <consortium name="EnsemblMetazoa"/>
        </authorList>
    </citation>
    <scope>IDENTIFICATION</scope>
    <source>
        <strain evidence="2">IAEA</strain>
    </source>
</reference>
<keyword evidence="3" id="KW-1185">Reference proteome</keyword>
<dbReference type="Proteomes" id="UP000091820">
    <property type="component" value="Unassembled WGS sequence"/>
</dbReference>
<name>A0A1A9X511_9MUSC</name>
<evidence type="ECO:0000313" key="2">
    <source>
        <dbReference type="EnsemblMetazoa" id="GBRI044492-PA"/>
    </source>
</evidence>
<evidence type="ECO:0000313" key="3">
    <source>
        <dbReference type="Proteomes" id="UP000091820"/>
    </source>
</evidence>